<evidence type="ECO:0000313" key="1">
    <source>
        <dbReference type="EMBL" id="KAJ1148541.1"/>
    </source>
</evidence>
<dbReference type="AlphaFoldDB" id="A0AAV7RAY0"/>
<reference evidence="1" key="1">
    <citation type="journal article" date="2022" name="bioRxiv">
        <title>Sequencing and chromosome-scale assembly of the giantPleurodeles waltlgenome.</title>
        <authorList>
            <person name="Brown T."/>
            <person name="Elewa A."/>
            <person name="Iarovenko S."/>
            <person name="Subramanian E."/>
            <person name="Araus A.J."/>
            <person name="Petzold A."/>
            <person name="Susuki M."/>
            <person name="Suzuki K.-i.T."/>
            <person name="Hayashi T."/>
            <person name="Toyoda A."/>
            <person name="Oliveira C."/>
            <person name="Osipova E."/>
            <person name="Leigh N.D."/>
            <person name="Simon A."/>
            <person name="Yun M.H."/>
        </authorList>
    </citation>
    <scope>NUCLEOTIDE SEQUENCE</scope>
    <source>
        <strain evidence="1">20211129_DDA</strain>
        <tissue evidence="1">Liver</tissue>
    </source>
</reference>
<name>A0AAV7RAY0_PLEWA</name>
<keyword evidence="2" id="KW-1185">Reference proteome</keyword>
<sequence>MFKDSSKRDVPAKKEMPDDYELQCPISMPMSNVTPQSPVHTASRLIQIRFESVRREKESQTYITAAELQECEFVRHRPKEMAINYGQQNISDVHSGCIAAILEG</sequence>
<dbReference type="EMBL" id="JANPWB010000009">
    <property type="protein sequence ID" value="KAJ1148541.1"/>
    <property type="molecule type" value="Genomic_DNA"/>
</dbReference>
<protein>
    <submittedName>
        <fullName evidence="1">Uncharacterized protein</fullName>
    </submittedName>
</protein>
<dbReference type="Proteomes" id="UP001066276">
    <property type="component" value="Chromosome 5"/>
</dbReference>
<evidence type="ECO:0000313" key="2">
    <source>
        <dbReference type="Proteomes" id="UP001066276"/>
    </source>
</evidence>
<comment type="caution">
    <text evidence="1">The sequence shown here is derived from an EMBL/GenBank/DDBJ whole genome shotgun (WGS) entry which is preliminary data.</text>
</comment>
<accession>A0AAV7RAY0</accession>
<proteinExistence type="predicted"/>
<gene>
    <name evidence="1" type="ORF">NDU88_001370</name>
</gene>
<organism evidence="1 2">
    <name type="scientific">Pleurodeles waltl</name>
    <name type="common">Iberian ribbed newt</name>
    <dbReference type="NCBI Taxonomy" id="8319"/>
    <lineage>
        <taxon>Eukaryota</taxon>
        <taxon>Metazoa</taxon>
        <taxon>Chordata</taxon>
        <taxon>Craniata</taxon>
        <taxon>Vertebrata</taxon>
        <taxon>Euteleostomi</taxon>
        <taxon>Amphibia</taxon>
        <taxon>Batrachia</taxon>
        <taxon>Caudata</taxon>
        <taxon>Salamandroidea</taxon>
        <taxon>Salamandridae</taxon>
        <taxon>Pleurodelinae</taxon>
        <taxon>Pleurodeles</taxon>
    </lineage>
</organism>